<dbReference type="InterPro" id="IPR036249">
    <property type="entry name" value="Thioredoxin-like_sf"/>
</dbReference>
<reference evidence="6" key="1">
    <citation type="submission" date="2023-07" db="EMBL/GenBank/DDBJ databases">
        <authorList>
            <person name="Kim M.K."/>
        </authorList>
    </citation>
    <scope>NUCLEOTIDE SEQUENCE</scope>
    <source>
        <strain evidence="6">M29</strain>
    </source>
</reference>
<dbReference type="PANTHER" id="PTHR42852:SF6">
    <property type="entry name" value="THIOL:DISULFIDE INTERCHANGE PROTEIN DSBE"/>
    <property type="match status" value="1"/>
</dbReference>
<evidence type="ECO:0000259" key="5">
    <source>
        <dbReference type="PROSITE" id="PS51352"/>
    </source>
</evidence>
<dbReference type="Pfam" id="PF00578">
    <property type="entry name" value="AhpC-TSA"/>
    <property type="match status" value="1"/>
</dbReference>
<dbReference type="InterPro" id="IPR013766">
    <property type="entry name" value="Thioredoxin_domain"/>
</dbReference>
<keyword evidence="2" id="KW-0201">Cytochrome c-type biogenesis</keyword>
<protein>
    <submittedName>
        <fullName evidence="6">TlpA disulfide reductase family protein</fullName>
    </submittedName>
</protein>
<keyword evidence="4" id="KW-0676">Redox-active center</keyword>
<dbReference type="SUPFAM" id="SSF52833">
    <property type="entry name" value="Thioredoxin-like"/>
    <property type="match status" value="1"/>
</dbReference>
<comment type="caution">
    <text evidence="6">The sequence shown here is derived from an EMBL/GenBank/DDBJ whole genome shotgun (WGS) entry which is preliminary data.</text>
</comment>
<proteinExistence type="predicted"/>
<gene>
    <name evidence="6" type="ORF">Q5H92_17180</name>
</gene>
<keyword evidence="3" id="KW-1015">Disulfide bond</keyword>
<evidence type="ECO:0000256" key="3">
    <source>
        <dbReference type="ARBA" id="ARBA00023157"/>
    </source>
</evidence>
<evidence type="ECO:0000256" key="1">
    <source>
        <dbReference type="ARBA" id="ARBA00004196"/>
    </source>
</evidence>
<organism evidence="6 7">
    <name type="scientific">Hymenobacter mellowenesis</name>
    <dbReference type="NCBI Taxonomy" id="3063995"/>
    <lineage>
        <taxon>Bacteria</taxon>
        <taxon>Pseudomonadati</taxon>
        <taxon>Bacteroidota</taxon>
        <taxon>Cytophagia</taxon>
        <taxon>Cytophagales</taxon>
        <taxon>Hymenobacteraceae</taxon>
        <taxon>Hymenobacter</taxon>
    </lineage>
</organism>
<evidence type="ECO:0000256" key="2">
    <source>
        <dbReference type="ARBA" id="ARBA00022748"/>
    </source>
</evidence>
<accession>A0ABT9AFE8</accession>
<dbReference type="InterPro" id="IPR000866">
    <property type="entry name" value="AhpC/TSA"/>
</dbReference>
<dbReference type="PROSITE" id="PS51352">
    <property type="entry name" value="THIOREDOXIN_2"/>
    <property type="match status" value="1"/>
</dbReference>
<keyword evidence="7" id="KW-1185">Reference proteome</keyword>
<name>A0ABT9AFE8_9BACT</name>
<evidence type="ECO:0000313" key="7">
    <source>
        <dbReference type="Proteomes" id="UP001167796"/>
    </source>
</evidence>
<dbReference type="PANTHER" id="PTHR42852">
    <property type="entry name" value="THIOL:DISULFIDE INTERCHANGE PROTEIN DSBE"/>
    <property type="match status" value="1"/>
</dbReference>
<dbReference type="RefSeq" id="WP_305012783.1">
    <property type="nucleotide sequence ID" value="NZ_JAUQSX010000009.1"/>
</dbReference>
<evidence type="ECO:0000256" key="4">
    <source>
        <dbReference type="ARBA" id="ARBA00023284"/>
    </source>
</evidence>
<dbReference type="InterPro" id="IPR050553">
    <property type="entry name" value="Thioredoxin_ResA/DsbE_sf"/>
</dbReference>
<sequence>MFFPLSTLVVGAALRLLPAPPTTATLSGHLDHAPAGDTLRLAYGAHQGRQQLRAVLSPTGDFTVKVPDLQAGTPVDFYYARQHASLYLQPGDNVRMTLDFPAFDESLRFTGRGADANTYLAESLWQFEFGPGSAAARPQPTTTPAQMRQQADAFRQTRRAFLASYAKAHPLPADFQRAELLDMDLGWAVALLEYPGAYRSLAKQEPVLPATYFDFLQQLPLQQFDQYLGERGGKGNTAVMRFLSSYANRLAPGGLLSADPAEAPRHYALARADFGPNPASIDRAMSQFYLWKLDSSLDGVVAAYPTFRAHNRDSTAARTLRLLLRQQLAVREAMPAPAFELLDHTGKKVSLQDLRGKVVYLDFWGTWCKPCMQEMPASIELKKKFEGRDVAFVFISVGDKEDKWQKVLATERLTSPNSVHLRSPEGNDVANRYQVTGYPTYWLIGRDGRIITRIAPRPSAGPEAVAAINAALAG</sequence>
<evidence type="ECO:0000313" key="6">
    <source>
        <dbReference type="EMBL" id="MDO7848102.1"/>
    </source>
</evidence>
<dbReference type="Proteomes" id="UP001167796">
    <property type="component" value="Unassembled WGS sequence"/>
</dbReference>
<dbReference type="EMBL" id="JAUQSX010000009">
    <property type="protein sequence ID" value="MDO7848102.1"/>
    <property type="molecule type" value="Genomic_DNA"/>
</dbReference>
<dbReference type="Gene3D" id="3.40.30.10">
    <property type="entry name" value="Glutaredoxin"/>
    <property type="match status" value="1"/>
</dbReference>
<comment type="subcellular location">
    <subcellularLocation>
        <location evidence="1">Cell envelope</location>
    </subcellularLocation>
</comment>
<feature type="domain" description="Thioredoxin" evidence="5">
    <location>
        <begin position="330"/>
        <end position="473"/>
    </location>
</feature>
<dbReference type="CDD" id="cd02966">
    <property type="entry name" value="TlpA_like_family"/>
    <property type="match status" value="1"/>
</dbReference>